<dbReference type="Gene3D" id="3.40.630.10">
    <property type="entry name" value="Zn peptidases"/>
    <property type="match status" value="1"/>
</dbReference>
<evidence type="ECO:0000256" key="9">
    <source>
        <dbReference type="ARBA" id="ARBA00051301"/>
    </source>
</evidence>
<dbReference type="InterPro" id="IPR001261">
    <property type="entry name" value="ArgE/DapE_CS"/>
</dbReference>
<dbReference type="Pfam" id="PF01546">
    <property type="entry name" value="Peptidase_M20"/>
    <property type="match status" value="1"/>
</dbReference>
<sequence>MSLTEKISAHVDASAQRIAQTLCDLLAFPSVVKVDPREAGPGERDCQRYLQQRLMALGMDTDLWDPDGPALYQKYQGRPGANKGRTFEGRPNLGGTLSGSGGGRSLMLTGHIDVVPPGPAEHWHSDPFVPEIRNEAVYGRGAVDMKGGVACMLMAVELLQDLNVQLAGDVVFTTVVDEEIGGMGSLAMVDRGFKADAGIMTEPTANRIAPICHGILWARIILDGIGGHAELTPNSWDSSGPVDAVMLCRQMLDGLDVLNRRWQTQPDKNHPLMDLPNQIIVTQLKVGEHPASIAGRAEIVIDVQYLPAEKDEMGLGGKVKQEIEAHVAKVCALDPYLAKHPARVEWILDADCAEIPADHPFVSAFQQGVSDAALSPQLAGFGAHSDIGLPSTLGQTPTVNFGPGDPALSHQPNEHVPIADLVACTKAIALTLVHWCGLAKEAGR</sequence>
<evidence type="ECO:0000313" key="13">
    <source>
        <dbReference type="Proteomes" id="UP000071979"/>
    </source>
</evidence>
<comment type="caution">
    <text evidence="11">The sequence shown here is derived from an EMBL/GenBank/DDBJ whole genome shotgun (WGS) entry which is preliminary data.</text>
</comment>
<evidence type="ECO:0000313" key="12">
    <source>
        <dbReference type="EMBL" id="TQC76001.1"/>
    </source>
</evidence>
<organism evidence="11 13">
    <name type="scientific">Pantoea dispersa</name>
    <dbReference type="NCBI Taxonomy" id="59814"/>
    <lineage>
        <taxon>Bacteria</taxon>
        <taxon>Pseudomonadati</taxon>
        <taxon>Pseudomonadota</taxon>
        <taxon>Gammaproteobacteria</taxon>
        <taxon>Enterobacterales</taxon>
        <taxon>Erwiniaceae</taxon>
        <taxon>Pantoea</taxon>
    </lineage>
</organism>
<feature type="region of interest" description="Disordered" evidence="10">
    <location>
        <begin position="78"/>
        <end position="100"/>
    </location>
</feature>
<dbReference type="RefSeq" id="WP_058758757.1">
    <property type="nucleotide sequence ID" value="NZ_CP074351.1"/>
</dbReference>
<dbReference type="GO" id="GO:0009014">
    <property type="term" value="F:succinyl-diaminopimelate desuccinylase activity"/>
    <property type="evidence" value="ECO:0007669"/>
    <property type="project" value="UniProtKB-EC"/>
</dbReference>
<reference evidence="11 13" key="1">
    <citation type="journal article" date="2016" name="Front. Microbiol.">
        <title>Genomic Resource of Rice Seed Associated Bacteria.</title>
        <authorList>
            <person name="Midha S."/>
            <person name="Bansal K."/>
            <person name="Sharma S."/>
            <person name="Kumar N."/>
            <person name="Patil P.P."/>
            <person name="Chaudhry V."/>
            <person name="Patil P.B."/>
        </authorList>
    </citation>
    <scope>NUCLEOTIDE SEQUENCE [LARGE SCALE GENOMIC DNA]</scope>
    <source>
        <strain evidence="11 13">SA3</strain>
    </source>
</reference>
<dbReference type="InterPro" id="IPR010182">
    <property type="entry name" value="ArgE/DapE"/>
</dbReference>
<proteinExistence type="inferred from homology"/>
<evidence type="ECO:0000256" key="8">
    <source>
        <dbReference type="ARBA" id="ARBA00023285"/>
    </source>
</evidence>
<gene>
    <name evidence="12" type="ORF">FK492_08970</name>
    <name evidence="11" type="ORF">SA3R_00465</name>
</gene>
<name>A0A8E1VBY6_9GAMM</name>
<dbReference type="InterPro" id="IPR050072">
    <property type="entry name" value="Peptidase_M20A"/>
</dbReference>
<evidence type="ECO:0000256" key="3">
    <source>
        <dbReference type="ARBA" id="ARBA00006247"/>
    </source>
</evidence>
<evidence type="ECO:0000313" key="11">
    <source>
        <dbReference type="EMBL" id="KTS69733.1"/>
    </source>
</evidence>
<dbReference type="Gene3D" id="3.30.70.360">
    <property type="match status" value="1"/>
</dbReference>
<dbReference type="SUPFAM" id="SSF53187">
    <property type="entry name" value="Zn-dependent exopeptidases"/>
    <property type="match status" value="1"/>
</dbReference>
<dbReference type="OrthoDB" id="3665926at2"/>
<dbReference type="EMBL" id="VICF01000002">
    <property type="protein sequence ID" value="TQC76001.1"/>
    <property type="molecule type" value="Genomic_DNA"/>
</dbReference>
<dbReference type="PANTHER" id="PTHR43808:SF25">
    <property type="entry name" value="PEPTIDASE M20 DIMERISATION DOMAIN-CONTAINING PROTEIN"/>
    <property type="match status" value="1"/>
</dbReference>
<evidence type="ECO:0000256" key="1">
    <source>
        <dbReference type="ARBA" id="ARBA00001947"/>
    </source>
</evidence>
<evidence type="ECO:0000313" key="14">
    <source>
        <dbReference type="Proteomes" id="UP000319715"/>
    </source>
</evidence>
<evidence type="ECO:0000256" key="5">
    <source>
        <dbReference type="ARBA" id="ARBA00016853"/>
    </source>
</evidence>
<dbReference type="NCBIfam" id="TIGR01910">
    <property type="entry name" value="DapE-ArgE"/>
    <property type="match status" value="1"/>
</dbReference>
<dbReference type="EMBL" id="LDSE01000001">
    <property type="protein sequence ID" value="KTS69733.1"/>
    <property type="molecule type" value="Genomic_DNA"/>
</dbReference>
<dbReference type="Proteomes" id="UP000071979">
    <property type="component" value="Unassembled WGS sequence"/>
</dbReference>
<keyword evidence="6" id="KW-0378">Hydrolase</keyword>
<dbReference type="AlphaFoldDB" id="A0A8E1VBY6"/>
<comment type="pathway">
    <text evidence="2">Amino-acid biosynthesis; L-lysine biosynthesis via DAP pathway; LL-2,6-diaminopimelate from (S)-tetrahydrodipicolinate (succinylase route): step 3/3.</text>
</comment>
<dbReference type="GO" id="GO:0009089">
    <property type="term" value="P:lysine biosynthetic process via diaminopimelate"/>
    <property type="evidence" value="ECO:0007669"/>
    <property type="project" value="UniProtKB-UniPathway"/>
</dbReference>
<dbReference type="Proteomes" id="UP000319715">
    <property type="component" value="Unassembled WGS sequence"/>
</dbReference>
<evidence type="ECO:0000256" key="7">
    <source>
        <dbReference type="ARBA" id="ARBA00022833"/>
    </source>
</evidence>
<comment type="similarity">
    <text evidence="3">Belongs to the peptidase M20A family.</text>
</comment>
<evidence type="ECO:0000256" key="6">
    <source>
        <dbReference type="ARBA" id="ARBA00022801"/>
    </source>
</evidence>
<protein>
    <recommendedName>
        <fullName evidence="5">Probable succinyl-diaminopimelate desuccinylase</fullName>
        <ecNumber evidence="4">3.5.1.18</ecNumber>
    </recommendedName>
</protein>
<evidence type="ECO:0000256" key="4">
    <source>
        <dbReference type="ARBA" id="ARBA00011921"/>
    </source>
</evidence>
<evidence type="ECO:0000256" key="2">
    <source>
        <dbReference type="ARBA" id="ARBA00005130"/>
    </source>
</evidence>
<keyword evidence="7" id="KW-0862">Zinc</keyword>
<evidence type="ECO:0000256" key="10">
    <source>
        <dbReference type="SAM" id="MobiDB-lite"/>
    </source>
</evidence>
<keyword evidence="8" id="KW-0170">Cobalt</keyword>
<dbReference type="InterPro" id="IPR002933">
    <property type="entry name" value="Peptidase_M20"/>
</dbReference>
<comment type="cofactor">
    <cofactor evidence="1">
        <name>Zn(2+)</name>
        <dbReference type="ChEBI" id="CHEBI:29105"/>
    </cofactor>
</comment>
<dbReference type="GeneID" id="67453964"/>
<accession>A0A8E1VBY6</accession>
<dbReference type="PANTHER" id="PTHR43808">
    <property type="entry name" value="ACETYLORNITHINE DEACETYLASE"/>
    <property type="match status" value="1"/>
</dbReference>
<dbReference type="PROSITE" id="PS00758">
    <property type="entry name" value="ARGE_DAPE_CPG2_1"/>
    <property type="match status" value="1"/>
</dbReference>
<dbReference type="EC" id="3.5.1.18" evidence="4"/>
<dbReference type="UniPathway" id="UPA00034">
    <property type="reaction ID" value="UER00021"/>
</dbReference>
<comment type="catalytic activity">
    <reaction evidence="9">
        <text>N-succinyl-(2S,6S)-2,6-diaminopimelate + H2O = (2S,6S)-2,6-diaminopimelate + succinate</text>
        <dbReference type="Rhea" id="RHEA:22608"/>
        <dbReference type="ChEBI" id="CHEBI:15377"/>
        <dbReference type="ChEBI" id="CHEBI:30031"/>
        <dbReference type="ChEBI" id="CHEBI:57609"/>
        <dbReference type="ChEBI" id="CHEBI:58087"/>
        <dbReference type="EC" id="3.5.1.18"/>
    </reaction>
</comment>
<keyword evidence="14" id="KW-1185">Reference proteome</keyword>
<reference evidence="12 14" key="2">
    <citation type="submission" date="2019-06" db="EMBL/GenBank/DDBJ databases">
        <title>Pantoea dispersa Assembly.</title>
        <authorList>
            <person name="Wang J."/>
        </authorList>
    </citation>
    <scope>NUCLEOTIDE SEQUENCE [LARGE SCALE GENOMIC DNA]</scope>
    <source>
        <strain evidence="12">Bio</strain>
        <strain evidence="14">bio</strain>
    </source>
</reference>